<evidence type="ECO:0000256" key="1">
    <source>
        <dbReference type="ARBA" id="ARBA00006611"/>
    </source>
</evidence>
<dbReference type="Gene3D" id="3.40.50.300">
    <property type="entry name" value="P-loop containing nucleotide triphosphate hydrolases"/>
    <property type="match status" value="1"/>
</dbReference>
<gene>
    <name evidence="3" type="ORF">NITUZ_30348</name>
</gene>
<accession>V6ASI4</accession>
<dbReference type="Gene3D" id="3.30.450.380">
    <property type="match status" value="1"/>
</dbReference>
<dbReference type="RefSeq" id="WP_244443805.1">
    <property type="nucleotide sequence ID" value="NZ_CBTY010000008.1"/>
</dbReference>
<proteinExistence type="inferred from homology"/>
<evidence type="ECO:0000259" key="2">
    <source>
        <dbReference type="Pfam" id="PF00437"/>
    </source>
</evidence>
<dbReference type="EMBL" id="CBTY010000008">
    <property type="protein sequence ID" value="CDI05656.1"/>
    <property type="molecule type" value="Genomic_DNA"/>
</dbReference>
<keyword evidence="4" id="KW-1185">Reference proteome</keyword>
<dbReference type="AlphaFoldDB" id="V6ASI4"/>
<name>V6ASI4_9ARCH</name>
<dbReference type="SUPFAM" id="SSF52540">
    <property type="entry name" value="P-loop containing nucleoside triphosphate hydrolases"/>
    <property type="match status" value="1"/>
</dbReference>
<dbReference type="PANTHER" id="PTHR30486">
    <property type="entry name" value="TWITCHING MOTILITY PROTEIN PILT"/>
    <property type="match status" value="1"/>
</dbReference>
<evidence type="ECO:0000313" key="3">
    <source>
        <dbReference type="EMBL" id="CDI05656.1"/>
    </source>
</evidence>
<dbReference type="Proteomes" id="UP000018159">
    <property type="component" value="Unassembled WGS sequence"/>
</dbReference>
<dbReference type="PANTHER" id="PTHR30486:SF6">
    <property type="entry name" value="TYPE IV PILUS RETRACTATION ATPASE PILT"/>
    <property type="match status" value="1"/>
</dbReference>
<evidence type="ECO:0000313" key="4">
    <source>
        <dbReference type="Proteomes" id="UP000018159"/>
    </source>
</evidence>
<sequence length="556" mass="62175">MQSDTSMRPSGKSAKMVILGKIGKMFSSKPKKVSNLKFELQSISVPDLKSYSVVSQYGVGVCIVYIAKDSAGKMHYLVSEPPIGEKGKAIYSKIMNYLFISLSYDLPANESDIGGFIRKKIIEISKELGLLTSTTKILDKLQYYAIRDSFGYGIIDVLMKDQNIEDIVEESFDKPVGVAHKEYGEYGILDTNIWFNSFEMANSFVQKLVQRTGKSMTAAVPYIDTMTKDGSRIAATFGKEVSLPGPNFTIRKFSEEPYTITKLIELGTLNTLIASYVWLLLESKAFLLVIGSTAAGKTTTIGALSSLINPQMKITTIEDTPEMKIGHIHWQRLITRKSSSIFEDKYEVTMDDLIKLSLRSRPDYIVVGEVRGKEISSLIQAVSTGHGGLTSFHAFDAASAFVRMESPPMNVHVGGQMLISALLHQKRIVNPDGKTSRRITEITEVIPRQSSISLNKIIEWDASSSQFVPSDINEVIDRSIRLKEIGVMNGWNRDEIASQLVTRMCFLSKMVNSGILRFNEVTRELAKFYYDPIEKYTTVLNSKSLSDVERLRTRRA</sequence>
<dbReference type="GO" id="GO:0016887">
    <property type="term" value="F:ATP hydrolysis activity"/>
    <property type="evidence" value="ECO:0007669"/>
    <property type="project" value="InterPro"/>
</dbReference>
<dbReference type="Pfam" id="PF00437">
    <property type="entry name" value="T2SSE"/>
    <property type="match status" value="1"/>
</dbReference>
<dbReference type="CDD" id="cd01130">
    <property type="entry name" value="VirB11-like_ATPase"/>
    <property type="match status" value="1"/>
</dbReference>
<feature type="domain" description="Bacterial type II secretion system protein E" evidence="2">
    <location>
        <begin position="245"/>
        <end position="406"/>
    </location>
</feature>
<organism evidence="3 4">
    <name type="scientific">Candidatus Nitrosotenuis uzonensis</name>
    <dbReference type="NCBI Taxonomy" id="1407055"/>
    <lineage>
        <taxon>Archaea</taxon>
        <taxon>Nitrososphaerota</taxon>
        <taxon>Candidatus Nitrosotenuis</taxon>
    </lineage>
</organism>
<dbReference type="InterPro" id="IPR050921">
    <property type="entry name" value="T4SS_GSP_E_ATPase"/>
</dbReference>
<dbReference type="InterPro" id="IPR001482">
    <property type="entry name" value="T2SS/T4SS_dom"/>
</dbReference>
<dbReference type="STRING" id="1407055.NITUZ_30348"/>
<comment type="caution">
    <text evidence="3">The sequence shown here is derived from an EMBL/GenBank/DDBJ whole genome shotgun (WGS) entry which is preliminary data.</text>
</comment>
<comment type="similarity">
    <text evidence="1">Belongs to the GSP E family.</text>
</comment>
<protein>
    <recommendedName>
        <fullName evidence="2">Bacterial type II secretion system protein E domain-containing protein</fullName>
    </recommendedName>
</protein>
<reference evidence="3 4" key="1">
    <citation type="journal article" date="2013" name="PLoS ONE">
        <title>Enrichment and Genome Sequence of the Group I.1a Ammonia-Oxidizing Archaeon ?Ca. Nitrosotenuis uzonensis? Representing a Clade Globally.</title>
        <authorList>
            <person name="Lebedeva E.V."/>
            <person name="Hatzenpichler R."/>
            <person name="Pelletier E."/>
            <person name="Schuster N."/>
            <person name="Hauzmayer S."/>
            <person name="Bulaev A."/>
            <person name="Grigor'eva N.V."/>
            <person name="Galushko A."/>
            <person name="Schmid M."/>
            <person name="Palatinszky M."/>
            <person name="Le Paslier D."/>
            <person name="Daims H."/>
            <person name="Wagner M."/>
        </authorList>
    </citation>
    <scope>NUCLEOTIDE SEQUENCE [LARGE SCALE GENOMIC DNA]</scope>
    <source>
        <strain evidence="3 4">N4</strain>
    </source>
</reference>
<dbReference type="InterPro" id="IPR027417">
    <property type="entry name" value="P-loop_NTPase"/>
</dbReference>